<sequence>MDGGDEEGVKREKVWVWVLQAAPCVRRARRVCTKPSPRNSGRAVQRAWGLGVHTHNASVLPRAQVWCRREGHAVRHGLGEGKRMDGGDEEGRGRTVQQEGGDAEPRVNERVSVRATATCVHVRSHVTGRGRGVRAGGTKNEGEAGWVRVKTRETRERWGR</sequence>
<comment type="caution">
    <text evidence="2">The sequence shown here is derived from an EMBL/GenBank/DDBJ whole genome shotgun (WGS) entry which is preliminary data.</text>
</comment>
<evidence type="ECO:0000256" key="1">
    <source>
        <dbReference type="SAM" id="MobiDB-lite"/>
    </source>
</evidence>
<organism evidence="2 3">
    <name type="scientific">Mycena metata</name>
    <dbReference type="NCBI Taxonomy" id="1033252"/>
    <lineage>
        <taxon>Eukaryota</taxon>
        <taxon>Fungi</taxon>
        <taxon>Dikarya</taxon>
        <taxon>Basidiomycota</taxon>
        <taxon>Agaricomycotina</taxon>
        <taxon>Agaricomycetes</taxon>
        <taxon>Agaricomycetidae</taxon>
        <taxon>Agaricales</taxon>
        <taxon>Marasmiineae</taxon>
        <taxon>Mycenaceae</taxon>
        <taxon>Mycena</taxon>
    </lineage>
</organism>
<dbReference type="EMBL" id="JARKIB010000093">
    <property type="protein sequence ID" value="KAJ7742898.1"/>
    <property type="molecule type" value="Genomic_DNA"/>
</dbReference>
<proteinExistence type="predicted"/>
<feature type="compositionally biased region" description="Basic and acidic residues" evidence="1">
    <location>
        <begin position="77"/>
        <end position="93"/>
    </location>
</feature>
<name>A0AAD7IH05_9AGAR</name>
<evidence type="ECO:0000313" key="2">
    <source>
        <dbReference type="EMBL" id="KAJ7742898.1"/>
    </source>
</evidence>
<protein>
    <submittedName>
        <fullName evidence="2">Uncharacterized protein</fullName>
    </submittedName>
</protein>
<gene>
    <name evidence="2" type="ORF">B0H16DRAFT_1019511</name>
</gene>
<dbReference type="Proteomes" id="UP001215598">
    <property type="component" value="Unassembled WGS sequence"/>
</dbReference>
<accession>A0AAD7IH05</accession>
<dbReference type="AlphaFoldDB" id="A0AAD7IH05"/>
<feature type="region of interest" description="Disordered" evidence="1">
    <location>
        <begin position="77"/>
        <end position="107"/>
    </location>
</feature>
<evidence type="ECO:0000313" key="3">
    <source>
        <dbReference type="Proteomes" id="UP001215598"/>
    </source>
</evidence>
<reference evidence="2" key="1">
    <citation type="submission" date="2023-03" db="EMBL/GenBank/DDBJ databases">
        <title>Massive genome expansion in bonnet fungi (Mycena s.s.) driven by repeated elements and novel gene families across ecological guilds.</title>
        <authorList>
            <consortium name="Lawrence Berkeley National Laboratory"/>
            <person name="Harder C.B."/>
            <person name="Miyauchi S."/>
            <person name="Viragh M."/>
            <person name="Kuo A."/>
            <person name="Thoen E."/>
            <person name="Andreopoulos B."/>
            <person name="Lu D."/>
            <person name="Skrede I."/>
            <person name="Drula E."/>
            <person name="Henrissat B."/>
            <person name="Morin E."/>
            <person name="Kohler A."/>
            <person name="Barry K."/>
            <person name="LaButti K."/>
            <person name="Morin E."/>
            <person name="Salamov A."/>
            <person name="Lipzen A."/>
            <person name="Mereny Z."/>
            <person name="Hegedus B."/>
            <person name="Baldrian P."/>
            <person name="Stursova M."/>
            <person name="Weitz H."/>
            <person name="Taylor A."/>
            <person name="Grigoriev I.V."/>
            <person name="Nagy L.G."/>
            <person name="Martin F."/>
            <person name="Kauserud H."/>
        </authorList>
    </citation>
    <scope>NUCLEOTIDE SEQUENCE</scope>
    <source>
        <strain evidence="2">CBHHK182m</strain>
    </source>
</reference>
<keyword evidence="3" id="KW-1185">Reference proteome</keyword>